<reference evidence="3" key="1">
    <citation type="journal article" date="2021" name="PeerJ">
        <title>Extensive microbial diversity within the chicken gut microbiome revealed by metagenomics and culture.</title>
        <authorList>
            <person name="Gilroy R."/>
            <person name="Ravi A."/>
            <person name="Getino M."/>
            <person name="Pursley I."/>
            <person name="Horton D.L."/>
            <person name="Alikhan N.F."/>
            <person name="Baker D."/>
            <person name="Gharbi K."/>
            <person name="Hall N."/>
            <person name="Watson M."/>
            <person name="Adriaenssens E.M."/>
            <person name="Foster-Nyarko E."/>
            <person name="Jarju S."/>
            <person name="Secka A."/>
            <person name="Antonio M."/>
            <person name="Oren A."/>
            <person name="Chaudhuri R.R."/>
            <person name="La Ragione R."/>
            <person name="Hildebrand F."/>
            <person name="Pallen M.J."/>
        </authorList>
    </citation>
    <scope>NUCLEOTIDE SEQUENCE</scope>
    <source>
        <strain evidence="3">12435</strain>
    </source>
</reference>
<reference evidence="3" key="2">
    <citation type="submission" date="2021-04" db="EMBL/GenBank/DDBJ databases">
        <authorList>
            <person name="Gilroy R."/>
        </authorList>
    </citation>
    <scope>NUCLEOTIDE SEQUENCE</scope>
    <source>
        <strain evidence="3">12435</strain>
    </source>
</reference>
<dbReference type="Pfam" id="PF02410">
    <property type="entry name" value="RsfS"/>
    <property type="match status" value="1"/>
</dbReference>
<evidence type="ECO:0000313" key="4">
    <source>
        <dbReference type="Proteomes" id="UP000823990"/>
    </source>
</evidence>
<dbReference type="HAMAP" id="MF_01477">
    <property type="entry name" value="Iojap_RsfS"/>
    <property type="match status" value="1"/>
</dbReference>
<comment type="function">
    <text evidence="2">Functions as a ribosomal silencing factor. Interacts with ribosomal protein uL14 (rplN), blocking formation of intersubunit bridge B8. Prevents association of the 30S and 50S ribosomal subunits and the formation of functional ribosomes, thus repressing translation.</text>
</comment>
<dbReference type="PANTHER" id="PTHR21043">
    <property type="entry name" value="IOJAP SUPERFAMILY ORTHOLOG"/>
    <property type="match status" value="1"/>
</dbReference>
<keyword evidence="2" id="KW-0810">Translation regulation</keyword>
<comment type="similarity">
    <text evidence="1 2">Belongs to the Iojap/RsfS family.</text>
</comment>
<dbReference type="Gene3D" id="3.30.460.10">
    <property type="entry name" value="Beta Polymerase, domain 2"/>
    <property type="match status" value="1"/>
</dbReference>
<comment type="subunit">
    <text evidence="2">Interacts with ribosomal protein uL14 (rplN).</text>
</comment>
<dbReference type="InterPro" id="IPR004394">
    <property type="entry name" value="Iojap/RsfS/C7orf30"/>
</dbReference>
<sequence length="118" mass="13475">MTKEQAHELAVKIAKVLDDKKGRDIVIIDISAKSVLADYFVIASGRSTTAVKSLCDNVEEKLSEEGIEPARRDGMNETKWIVMDYGSVILHVFHEETREYYHLERLWVDGANCERYGE</sequence>
<dbReference type="InterPro" id="IPR043519">
    <property type="entry name" value="NT_sf"/>
</dbReference>
<keyword evidence="2" id="KW-0678">Repressor</keyword>
<organism evidence="3 4">
    <name type="scientific">Candidatus Protoclostridium stercorigallinarum</name>
    <dbReference type="NCBI Taxonomy" id="2838741"/>
    <lineage>
        <taxon>Bacteria</taxon>
        <taxon>Bacillati</taxon>
        <taxon>Bacillota</taxon>
        <taxon>Clostridia</taxon>
        <taxon>Candidatus Protoclostridium</taxon>
    </lineage>
</organism>
<dbReference type="EMBL" id="DXHS01000058">
    <property type="protein sequence ID" value="HIW02333.1"/>
    <property type="molecule type" value="Genomic_DNA"/>
</dbReference>
<dbReference type="AlphaFoldDB" id="A0A9D1PZU5"/>
<dbReference type="GO" id="GO:0005737">
    <property type="term" value="C:cytoplasm"/>
    <property type="evidence" value="ECO:0007669"/>
    <property type="project" value="UniProtKB-SubCell"/>
</dbReference>
<dbReference type="GO" id="GO:0042256">
    <property type="term" value="P:cytosolic ribosome assembly"/>
    <property type="evidence" value="ECO:0007669"/>
    <property type="project" value="UniProtKB-UniRule"/>
</dbReference>
<dbReference type="Proteomes" id="UP000823990">
    <property type="component" value="Unassembled WGS sequence"/>
</dbReference>
<evidence type="ECO:0000313" key="3">
    <source>
        <dbReference type="EMBL" id="HIW02333.1"/>
    </source>
</evidence>
<accession>A0A9D1PZU5</accession>
<comment type="caution">
    <text evidence="3">The sequence shown here is derived from an EMBL/GenBank/DDBJ whole genome shotgun (WGS) entry which is preliminary data.</text>
</comment>
<dbReference type="GO" id="GO:0090071">
    <property type="term" value="P:negative regulation of ribosome biogenesis"/>
    <property type="evidence" value="ECO:0007669"/>
    <property type="project" value="UniProtKB-UniRule"/>
</dbReference>
<comment type="subcellular location">
    <subcellularLocation>
        <location evidence="2">Cytoplasm</location>
    </subcellularLocation>
</comment>
<evidence type="ECO:0000256" key="2">
    <source>
        <dbReference type="HAMAP-Rule" id="MF_01477"/>
    </source>
</evidence>
<name>A0A9D1PZU5_9FIRM</name>
<proteinExistence type="inferred from homology"/>
<protein>
    <recommendedName>
        <fullName evidence="2">Ribosomal silencing factor RsfS</fullName>
    </recommendedName>
</protein>
<dbReference type="GO" id="GO:0043023">
    <property type="term" value="F:ribosomal large subunit binding"/>
    <property type="evidence" value="ECO:0007669"/>
    <property type="project" value="TreeGrafter"/>
</dbReference>
<dbReference type="GO" id="GO:0017148">
    <property type="term" value="P:negative regulation of translation"/>
    <property type="evidence" value="ECO:0007669"/>
    <property type="project" value="UniProtKB-UniRule"/>
</dbReference>
<dbReference type="PANTHER" id="PTHR21043:SF0">
    <property type="entry name" value="MITOCHONDRIAL ASSEMBLY OF RIBOSOMAL LARGE SUBUNIT PROTEIN 1"/>
    <property type="match status" value="1"/>
</dbReference>
<keyword evidence="2" id="KW-0963">Cytoplasm</keyword>
<gene>
    <name evidence="2 3" type="primary">rsfS</name>
    <name evidence="3" type="ORF">H9892_03255</name>
</gene>
<evidence type="ECO:0000256" key="1">
    <source>
        <dbReference type="ARBA" id="ARBA00010574"/>
    </source>
</evidence>
<dbReference type="NCBIfam" id="TIGR00090">
    <property type="entry name" value="rsfS_iojap_ybeB"/>
    <property type="match status" value="1"/>
</dbReference>
<dbReference type="SUPFAM" id="SSF81301">
    <property type="entry name" value="Nucleotidyltransferase"/>
    <property type="match status" value="1"/>
</dbReference>